<dbReference type="STRING" id="1416801.SAMN05192553_104119"/>
<dbReference type="Pfam" id="PF01103">
    <property type="entry name" value="Omp85"/>
    <property type="match status" value="1"/>
</dbReference>
<dbReference type="OrthoDB" id="9814535at2"/>
<evidence type="ECO:0000256" key="4">
    <source>
        <dbReference type="ARBA" id="ARBA00023136"/>
    </source>
</evidence>
<evidence type="ECO:0000256" key="2">
    <source>
        <dbReference type="ARBA" id="ARBA00022692"/>
    </source>
</evidence>
<reference evidence="8" key="1">
    <citation type="submission" date="2016-10" db="EMBL/GenBank/DDBJ databases">
        <authorList>
            <person name="Varghese N."/>
            <person name="Submissions S."/>
        </authorList>
    </citation>
    <scope>NUCLEOTIDE SEQUENCE [LARGE SCALE GENOMIC DNA]</scope>
    <source>
        <strain evidence="8">IBRC-M 10761</strain>
    </source>
</reference>
<proteinExistence type="predicted"/>
<dbReference type="PANTHER" id="PTHR12815:SF47">
    <property type="entry name" value="TRANSLOCATION AND ASSEMBLY MODULE SUBUNIT TAMA"/>
    <property type="match status" value="1"/>
</dbReference>
<evidence type="ECO:0000256" key="5">
    <source>
        <dbReference type="ARBA" id="ARBA00023237"/>
    </source>
</evidence>
<keyword evidence="3" id="KW-0732">Signal</keyword>
<feature type="domain" description="Bacterial surface antigen (D15)" evidence="6">
    <location>
        <begin position="491"/>
        <end position="752"/>
    </location>
</feature>
<keyword evidence="5" id="KW-0998">Cell outer membrane</keyword>
<dbReference type="RefSeq" id="WP_092176055.1">
    <property type="nucleotide sequence ID" value="NZ_FNZH01000004.1"/>
</dbReference>
<dbReference type="GO" id="GO:0019867">
    <property type="term" value="C:outer membrane"/>
    <property type="evidence" value="ECO:0007669"/>
    <property type="project" value="InterPro"/>
</dbReference>
<protein>
    <submittedName>
        <fullName evidence="7">Outer membrane protein assembly factor BamA</fullName>
    </submittedName>
</protein>
<evidence type="ECO:0000313" key="7">
    <source>
        <dbReference type="EMBL" id="SEJ46826.1"/>
    </source>
</evidence>
<organism evidence="7 8">
    <name type="scientific">Cyclobacterium xiamenense</name>
    <dbReference type="NCBI Taxonomy" id="1297121"/>
    <lineage>
        <taxon>Bacteria</taxon>
        <taxon>Pseudomonadati</taxon>
        <taxon>Bacteroidota</taxon>
        <taxon>Cytophagia</taxon>
        <taxon>Cytophagales</taxon>
        <taxon>Cyclobacteriaceae</taxon>
        <taxon>Cyclobacterium</taxon>
    </lineage>
</organism>
<evidence type="ECO:0000256" key="3">
    <source>
        <dbReference type="ARBA" id="ARBA00022729"/>
    </source>
</evidence>
<dbReference type="Proteomes" id="UP000199403">
    <property type="component" value="Unassembled WGS sequence"/>
</dbReference>
<dbReference type="AlphaFoldDB" id="A0A1H6Z2C5"/>
<evidence type="ECO:0000313" key="8">
    <source>
        <dbReference type="Proteomes" id="UP000199403"/>
    </source>
</evidence>
<keyword evidence="2" id="KW-0812">Transmembrane</keyword>
<dbReference type="Gene3D" id="2.40.160.50">
    <property type="entry name" value="membrane protein fhac: a member of the omp85/tpsb transporter family"/>
    <property type="match status" value="1"/>
</dbReference>
<keyword evidence="4" id="KW-0472">Membrane</keyword>
<accession>A0A1H6Z2C5</accession>
<keyword evidence="8" id="KW-1185">Reference proteome</keyword>
<comment type="subcellular location">
    <subcellularLocation>
        <location evidence="1">Membrane</location>
    </subcellularLocation>
</comment>
<dbReference type="PROSITE" id="PS51257">
    <property type="entry name" value="PROKAR_LIPOPROTEIN"/>
    <property type="match status" value="1"/>
</dbReference>
<dbReference type="InterPro" id="IPR039910">
    <property type="entry name" value="D15-like"/>
</dbReference>
<dbReference type="PANTHER" id="PTHR12815">
    <property type="entry name" value="SORTING AND ASSEMBLY MACHINERY SAMM50 PROTEIN FAMILY MEMBER"/>
    <property type="match status" value="1"/>
</dbReference>
<sequence>MDTNRFLQLYRLDTSWLFALVLVTTSCNISKYLPEDEFLYTGAHLEIVQEAPVKGMKAVREELQGLLRPKPNSKILGQYLGLWAHYKMQQEHPGFINRFIYNRLGEEPVYFSQVQPEKTEELLLNRLDNNGFFYAEVLSTSSRDAKKADITYQVTLPPPYSLRNYYYEQDSLPIDRHLKELLESSELTSGDRFALDKMKAERERINTALKNRGFYNFNPDYLIFEADTNQYEGREYDLYVRLKESVPEEGILPYQIRSIRVFPNYSLDEYGAGTDTTRIEGVEFIQEQFSFKPELLRQYLLIEKGGLFNAQRSRLTSNRLSGIGNYRFVNIRYTEVAGEKDWESGLLDANIYLSPLDKRSVRAELQGVSKSNNFAGPALLLNYRNRNLFFGGETFDLTGKVAYESQIASGEREGLNAFEFGLKGDLIFPRVVFPIPIKERFAYSVPKTKISLGSEYQDRRGLYRLNSLSASYGYFWNANRFVYHEITPISLNFVDLSNTSGEFEEILNNNPFLRQSFEQQFIAGVTYSYAFNKLMDTYRTHSVYVGVNMDLAGFGLRFANNVFNGADPNTFLGFTYAQYNKGDIDFRYYLRFTEEKLLALRLFGGAGLPYGNSVSLPFVKQYFSGGPSSVRAFRIRSLGPGSFRPDSETTANFFDQAGDVRIEGNLEFRFPIFSYLKGAVFADAGNVWLINENEALPGGKLGSDWYRELGIGVGLGLRVDIEFFVLRFDLATPLRRPYPEEGQRWERDFRFGDNDWRKENFIFNFAIGYPF</sequence>
<evidence type="ECO:0000259" key="6">
    <source>
        <dbReference type="Pfam" id="PF01103"/>
    </source>
</evidence>
<dbReference type="EMBL" id="FNZH01000004">
    <property type="protein sequence ID" value="SEJ46826.1"/>
    <property type="molecule type" value="Genomic_DNA"/>
</dbReference>
<name>A0A1H6Z2C5_9BACT</name>
<gene>
    <name evidence="7" type="ORF">SAMN05192553_104119</name>
</gene>
<evidence type="ECO:0000256" key="1">
    <source>
        <dbReference type="ARBA" id="ARBA00004370"/>
    </source>
</evidence>
<dbReference type="InterPro" id="IPR000184">
    <property type="entry name" value="Bac_surfAg_D15"/>
</dbReference>